<keyword evidence="6 13" id="KW-0548">Nucleotidyltransferase</keyword>
<evidence type="ECO:0000256" key="7">
    <source>
        <dbReference type="ARBA" id="ARBA00022989"/>
    </source>
</evidence>
<keyword evidence="7 12" id="KW-1133">Transmembrane helix</keyword>
<evidence type="ECO:0000256" key="5">
    <source>
        <dbReference type="ARBA" id="ARBA00022692"/>
    </source>
</evidence>
<dbReference type="GO" id="GO:0016024">
    <property type="term" value="P:CDP-diacylglycerol biosynthetic process"/>
    <property type="evidence" value="ECO:0007669"/>
    <property type="project" value="TreeGrafter"/>
</dbReference>
<dbReference type="Pfam" id="PF01148">
    <property type="entry name" value="CTP_transf_1"/>
    <property type="match status" value="1"/>
</dbReference>
<keyword evidence="10" id="KW-0594">Phospholipid biosynthesis</keyword>
<feature type="transmembrane region" description="Helical" evidence="12">
    <location>
        <begin position="31"/>
        <end position="49"/>
    </location>
</feature>
<dbReference type="GO" id="GO:0005886">
    <property type="term" value="C:plasma membrane"/>
    <property type="evidence" value="ECO:0007669"/>
    <property type="project" value="UniProtKB-SubCell"/>
</dbReference>
<organism evidence="13">
    <name type="scientific">hydrothermal vent metagenome</name>
    <dbReference type="NCBI Taxonomy" id="652676"/>
    <lineage>
        <taxon>unclassified sequences</taxon>
        <taxon>metagenomes</taxon>
        <taxon>ecological metagenomes</taxon>
    </lineage>
</organism>
<keyword evidence="2" id="KW-1003">Cell membrane</keyword>
<proteinExistence type="predicted"/>
<dbReference type="GO" id="GO:0004605">
    <property type="term" value="F:phosphatidate cytidylyltransferase activity"/>
    <property type="evidence" value="ECO:0007669"/>
    <property type="project" value="UniProtKB-EC"/>
</dbReference>
<keyword evidence="9 12" id="KW-0472">Membrane</keyword>
<evidence type="ECO:0000256" key="10">
    <source>
        <dbReference type="ARBA" id="ARBA00023209"/>
    </source>
</evidence>
<keyword evidence="4 13" id="KW-0808">Transferase</keyword>
<gene>
    <name evidence="13" type="ORF">MNBD_GAMMA04-1464</name>
</gene>
<keyword evidence="5 12" id="KW-0812">Transmembrane</keyword>
<evidence type="ECO:0000256" key="11">
    <source>
        <dbReference type="ARBA" id="ARBA00023264"/>
    </source>
</evidence>
<feature type="transmembrane region" description="Helical" evidence="12">
    <location>
        <begin position="176"/>
        <end position="195"/>
    </location>
</feature>
<feature type="transmembrane region" description="Helical" evidence="12">
    <location>
        <begin position="201"/>
        <end position="223"/>
    </location>
</feature>
<keyword evidence="11" id="KW-1208">Phospholipid metabolism</keyword>
<feature type="transmembrane region" description="Helical" evidence="12">
    <location>
        <begin position="108"/>
        <end position="127"/>
    </location>
</feature>
<comment type="subcellular location">
    <subcellularLocation>
        <location evidence="1">Cell membrane</location>
        <topology evidence="1">Multi-pass membrane protein</topology>
    </subcellularLocation>
</comment>
<dbReference type="EMBL" id="UOFB01000350">
    <property type="protein sequence ID" value="VAW49419.1"/>
    <property type="molecule type" value="Genomic_DNA"/>
</dbReference>
<reference evidence="13" key="1">
    <citation type="submission" date="2018-06" db="EMBL/GenBank/DDBJ databases">
        <authorList>
            <person name="Zhirakovskaya E."/>
        </authorList>
    </citation>
    <scope>NUCLEOTIDE SEQUENCE</scope>
</reference>
<evidence type="ECO:0000256" key="12">
    <source>
        <dbReference type="SAM" id="Phobius"/>
    </source>
</evidence>
<evidence type="ECO:0000256" key="8">
    <source>
        <dbReference type="ARBA" id="ARBA00023098"/>
    </source>
</evidence>
<evidence type="ECO:0000256" key="9">
    <source>
        <dbReference type="ARBA" id="ARBA00023136"/>
    </source>
</evidence>
<sequence length="270" mass="29814">MLKQRVITAIVLALLAVLALFKSTDIVWQWVVLLIGAVMAWEWAGLARLTSIWQKATFSVLVSVLSWLGLVWISFQSIVVLTLIEALLLVFIVLRYQKSQGKNGPTSLVFILMTGVLSVVLFTSALTHFRNEFSPQVVLLSLFIIWAVDTGAYFSGKRFGKTKLAPHVSPGKTWEGVWGGVALAFVISLMGVMWLQVELTISIWFFTILLAAIALFSVLGDLFESVLKRQAGLKDSGTIFPGHGGILDRADSLLIAVPMMYVLWHLGSVY</sequence>
<dbReference type="PANTHER" id="PTHR46382">
    <property type="entry name" value="PHOSPHATIDATE CYTIDYLYLTRANSFERASE"/>
    <property type="match status" value="1"/>
</dbReference>
<protein>
    <submittedName>
        <fullName evidence="13">Phosphatidate cytidylyltransferase</fullName>
        <ecNumber evidence="13">2.7.7.41</ecNumber>
    </submittedName>
</protein>
<dbReference type="EC" id="2.7.7.41" evidence="13"/>
<evidence type="ECO:0000313" key="13">
    <source>
        <dbReference type="EMBL" id="VAW49419.1"/>
    </source>
</evidence>
<keyword evidence="3" id="KW-0444">Lipid biosynthesis</keyword>
<dbReference type="PANTHER" id="PTHR46382:SF1">
    <property type="entry name" value="PHOSPHATIDATE CYTIDYLYLTRANSFERASE"/>
    <property type="match status" value="1"/>
</dbReference>
<evidence type="ECO:0000256" key="4">
    <source>
        <dbReference type="ARBA" id="ARBA00022679"/>
    </source>
</evidence>
<feature type="transmembrane region" description="Helical" evidence="12">
    <location>
        <begin position="133"/>
        <end position="155"/>
    </location>
</feature>
<name>A0A3B0WJ18_9ZZZZ</name>
<dbReference type="AlphaFoldDB" id="A0A3B0WJ18"/>
<evidence type="ECO:0000256" key="6">
    <source>
        <dbReference type="ARBA" id="ARBA00022695"/>
    </source>
</evidence>
<feature type="transmembrane region" description="Helical" evidence="12">
    <location>
        <begin position="79"/>
        <end position="96"/>
    </location>
</feature>
<evidence type="ECO:0000256" key="2">
    <source>
        <dbReference type="ARBA" id="ARBA00022475"/>
    </source>
</evidence>
<accession>A0A3B0WJ18</accession>
<evidence type="ECO:0000256" key="3">
    <source>
        <dbReference type="ARBA" id="ARBA00022516"/>
    </source>
</evidence>
<keyword evidence="8" id="KW-0443">Lipid metabolism</keyword>
<evidence type="ECO:0000256" key="1">
    <source>
        <dbReference type="ARBA" id="ARBA00004651"/>
    </source>
</evidence>